<dbReference type="Pfam" id="PF18773">
    <property type="entry name" value="Importin_rep"/>
    <property type="match status" value="1"/>
</dbReference>
<dbReference type="Proteomes" id="UP001152795">
    <property type="component" value="Unassembled WGS sequence"/>
</dbReference>
<dbReference type="InterPro" id="IPR013598">
    <property type="entry name" value="Exportin-1/Importin-b-like"/>
</dbReference>
<evidence type="ECO:0000256" key="7">
    <source>
        <dbReference type="ARBA" id="ARBA00022927"/>
    </source>
</evidence>
<dbReference type="OrthoDB" id="2016913at2759"/>
<protein>
    <recommendedName>
        <fullName evidence="4">Importin-13</fullName>
    </recommendedName>
</protein>
<organism evidence="9 10">
    <name type="scientific">Paramuricea clavata</name>
    <name type="common">Red gorgonian</name>
    <name type="synonym">Violescent sea-whip</name>
    <dbReference type="NCBI Taxonomy" id="317549"/>
    <lineage>
        <taxon>Eukaryota</taxon>
        <taxon>Metazoa</taxon>
        <taxon>Cnidaria</taxon>
        <taxon>Anthozoa</taxon>
        <taxon>Octocorallia</taxon>
        <taxon>Malacalcyonacea</taxon>
        <taxon>Plexauridae</taxon>
        <taxon>Paramuricea</taxon>
    </lineage>
</organism>
<evidence type="ECO:0000256" key="5">
    <source>
        <dbReference type="ARBA" id="ARBA00022448"/>
    </source>
</evidence>
<accession>A0A6S7FNW7</accession>
<dbReference type="Pfam" id="PF08389">
    <property type="entry name" value="Xpo1"/>
    <property type="match status" value="1"/>
</dbReference>
<dbReference type="InterPro" id="IPR057942">
    <property type="entry name" value="TPR_TNPO3_IPO13_3rd"/>
</dbReference>
<dbReference type="InterPro" id="IPR011989">
    <property type="entry name" value="ARM-like"/>
</dbReference>
<comment type="caution">
    <text evidence="9">The sequence shown here is derived from an EMBL/GenBank/DDBJ whole genome shotgun (WGS) entry which is preliminary data.</text>
</comment>
<evidence type="ECO:0000313" key="9">
    <source>
        <dbReference type="EMBL" id="CAB3981584.1"/>
    </source>
</evidence>
<keyword evidence="5" id="KW-0813">Transport</keyword>
<comment type="similarity">
    <text evidence="2">Belongs to the importin beta family.</text>
</comment>
<evidence type="ECO:0000313" key="10">
    <source>
        <dbReference type="Proteomes" id="UP001152795"/>
    </source>
</evidence>
<dbReference type="PANTHER" id="PTHR12363">
    <property type="entry name" value="TRANSPORTIN 3 AND IMPORTIN 13"/>
    <property type="match status" value="1"/>
</dbReference>
<proteinExistence type="inferred from homology"/>
<dbReference type="Pfam" id="PF24139">
    <property type="entry name" value="TPR_TNPO3_IPO13_4th"/>
    <property type="match status" value="1"/>
</dbReference>
<dbReference type="SUPFAM" id="SSF48371">
    <property type="entry name" value="ARM repeat"/>
    <property type="match status" value="1"/>
</dbReference>
<sequence length="935" mass="106394">MENANPSLDQIVNHTEQALYTLYSDPNLTNKESAHKWLLEIQKLPQAWQVCWRLMQNEKAPEVQFFGASLLHYKITKYWSELPENQYEQLKSEIIRYVITFCNGTRIVLTRLCIALSAFAIQTMPRHWPNVVRDFVKIFEEASNMQRADLRPILLEVITVLPEEFRSSDFMSSRRVELRHELQSSVPVVVEVLASALMSETSVKLQALRCLISWVQFGITLSDVDVLETSILSCLKDDELFDTAIDVLVEITTCPESYKEPTYVRKYIKRAVEMGETLKTALLCNDGDKAVGLCRFLVALGETHSKILLSGSTPEDQQISTIFVSLILDCTNCPGYYPADEQCSEMTFTFWCSFQDEFEYAEPDVAAQYKQNYGSFYIGLTQVLLKKAQYPPDSEWSGYNAEEREQFRCYRQDVADTMMHTYRLLREQCLNILHQKLSQALSDSETSWQVIESILYLIQSVSGYVEATEDTYLPAILAMFPKIPSHHLVSQTALLMIGSYCDWLKCHPVLLKSVIPVLLDSISDVTLTSAATQALRDICQECSHDLDRDSLIAIVNKCQIALNSSTLKDREQIRCMECLGHVLAIQPVTDIMSSLERIVTPHILFLAELATTQPSTPLKQKVYIEVQLFTILFKCLDPEDLGGKQHPVYLVLEKVFSSLAELGEKWIDDAEIVQIVCLCLERAIDTVRENMGGLVQNIAKYLADLHTKTPRSCVLDTAVMVLGMYAKESQHQKVMVSFYEKMTLATLELLGKDFSNNPDVIQSFMHFLSRAIRSNPLIMFGTNNLHNSCFQCALTALTRPENHTVKACCGFFVAFIRCYESQEKVRETLTHSGQYLVNQILQGVGGCVPRYHMDSLAEILMALNANCVTLLSTWLQDLLRVEDYPSKLVTLKQKQQFTSSVLRERVHKRRLKEVVKEFSLMCRGMHGTAYAAATY</sequence>
<evidence type="ECO:0000256" key="1">
    <source>
        <dbReference type="ARBA" id="ARBA00004123"/>
    </source>
</evidence>
<dbReference type="InterPro" id="IPR040520">
    <property type="entry name" value="Importin_rep_3"/>
</dbReference>
<evidence type="ECO:0000256" key="2">
    <source>
        <dbReference type="ARBA" id="ARBA00007991"/>
    </source>
</evidence>
<dbReference type="EMBL" id="CACRXK020000406">
    <property type="protein sequence ID" value="CAB3981584.1"/>
    <property type="molecule type" value="Genomic_DNA"/>
</dbReference>
<dbReference type="InterPro" id="IPR001494">
    <property type="entry name" value="Importin-beta_N"/>
</dbReference>
<comment type="subunit">
    <text evidence="3">Interacts with UBC9, RAN, RBM8A, eIF-1A and PAX6.</text>
</comment>
<dbReference type="Pfam" id="PF24140">
    <property type="entry name" value="TPR_TNPO3_IPO13_3rd"/>
    <property type="match status" value="1"/>
</dbReference>
<name>A0A6S7FNW7_PARCT</name>
<keyword evidence="10" id="KW-1185">Reference proteome</keyword>
<keyword evidence="8" id="KW-0539">Nucleus</keyword>
<dbReference type="InterPro" id="IPR058537">
    <property type="entry name" value="TPR_TNPO3_IPO13_4th"/>
</dbReference>
<dbReference type="GO" id="GO:0005737">
    <property type="term" value="C:cytoplasm"/>
    <property type="evidence" value="ECO:0007669"/>
    <property type="project" value="TreeGrafter"/>
</dbReference>
<dbReference type="GO" id="GO:0006606">
    <property type="term" value="P:protein import into nucleus"/>
    <property type="evidence" value="ECO:0007669"/>
    <property type="project" value="TreeGrafter"/>
</dbReference>
<evidence type="ECO:0000256" key="8">
    <source>
        <dbReference type="ARBA" id="ARBA00023242"/>
    </source>
</evidence>
<dbReference type="InterPro" id="IPR051345">
    <property type="entry name" value="Importin_beta-like_NTR"/>
</dbReference>
<dbReference type="Gene3D" id="1.25.10.10">
    <property type="entry name" value="Leucine-rich Repeat Variant"/>
    <property type="match status" value="1"/>
</dbReference>
<dbReference type="AlphaFoldDB" id="A0A6S7FNW7"/>
<gene>
    <name evidence="9" type="ORF">PACLA_8A043712</name>
</gene>
<dbReference type="Pfam" id="PF03810">
    <property type="entry name" value="IBN_N"/>
    <property type="match status" value="1"/>
</dbReference>
<dbReference type="PROSITE" id="PS50166">
    <property type="entry name" value="IMPORTIN_B_NT"/>
    <property type="match status" value="1"/>
</dbReference>
<keyword evidence="6" id="KW-0677">Repeat</keyword>
<evidence type="ECO:0000256" key="3">
    <source>
        <dbReference type="ARBA" id="ARBA00011422"/>
    </source>
</evidence>
<evidence type="ECO:0000256" key="4">
    <source>
        <dbReference type="ARBA" id="ARBA00016020"/>
    </source>
</evidence>
<dbReference type="PANTHER" id="PTHR12363:SF33">
    <property type="entry name" value="IMPORTIN-13"/>
    <property type="match status" value="1"/>
</dbReference>
<keyword evidence="7" id="KW-0653">Protein transport</keyword>
<dbReference type="Pfam" id="PF18806">
    <property type="entry name" value="Importin_rep_3"/>
    <property type="match status" value="1"/>
</dbReference>
<dbReference type="GO" id="GO:0031267">
    <property type="term" value="F:small GTPase binding"/>
    <property type="evidence" value="ECO:0007669"/>
    <property type="project" value="InterPro"/>
</dbReference>
<dbReference type="GO" id="GO:0005634">
    <property type="term" value="C:nucleus"/>
    <property type="evidence" value="ECO:0007669"/>
    <property type="project" value="UniProtKB-SubCell"/>
</dbReference>
<dbReference type="SMART" id="SM00913">
    <property type="entry name" value="IBN_N"/>
    <property type="match status" value="1"/>
</dbReference>
<comment type="subcellular location">
    <subcellularLocation>
        <location evidence="1">Nucleus</location>
    </subcellularLocation>
</comment>
<reference evidence="9" key="1">
    <citation type="submission" date="2020-04" db="EMBL/GenBank/DDBJ databases">
        <authorList>
            <person name="Alioto T."/>
            <person name="Alioto T."/>
            <person name="Gomez Garrido J."/>
        </authorList>
    </citation>
    <scope>NUCLEOTIDE SEQUENCE</scope>
    <source>
        <strain evidence="9">A484AB</strain>
    </source>
</reference>
<evidence type="ECO:0000256" key="6">
    <source>
        <dbReference type="ARBA" id="ARBA00022737"/>
    </source>
</evidence>
<dbReference type="InterPro" id="IPR016024">
    <property type="entry name" value="ARM-type_fold"/>
</dbReference>
<dbReference type="InterPro" id="IPR040709">
    <property type="entry name" value="Importin_rep_1"/>
</dbReference>